<feature type="compositionally biased region" description="Basic residues" evidence="3">
    <location>
        <begin position="125"/>
        <end position="137"/>
    </location>
</feature>
<sequence>MSHDRARLVNGESLGEPSQTLTVSEIPSVLQLRGLESPDPEATSGRGSNTRRQAGNRVRWEEGVVDNEHLNKKKTKICCIFHPQQEFDAEGDHEDCHEHDHGHESSSSSSSESDSDKNESPDMRRRQRKERRHRKLNMGRSSSPNAYEIQPDYSHLRNDPRQTT</sequence>
<proteinExistence type="inferred from homology"/>
<keyword evidence="5" id="KW-1185">Reference proteome</keyword>
<evidence type="ECO:0000256" key="1">
    <source>
        <dbReference type="ARBA" id="ARBA00005605"/>
    </source>
</evidence>
<accession>A0A1G4K386</accession>
<dbReference type="STRING" id="1230905.A0A1G4K386"/>
<reference evidence="5" key="1">
    <citation type="submission" date="2016-03" db="EMBL/GenBank/DDBJ databases">
        <authorList>
            <person name="Devillers H."/>
        </authorList>
    </citation>
    <scope>NUCLEOTIDE SEQUENCE [LARGE SCALE GENOMIC DNA]</scope>
</reference>
<dbReference type="InterPro" id="IPR011107">
    <property type="entry name" value="PPI_Ypi1"/>
</dbReference>
<dbReference type="GO" id="GO:0004865">
    <property type="term" value="F:protein serine/threonine phosphatase inhibitor activity"/>
    <property type="evidence" value="ECO:0007669"/>
    <property type="project" value="UniProtKB-UniRule"/>
</dbReference>
<comment type="function">
    <text evidence="2">Regulator of type 1 phosphatases which maintains protein phosphatase activity under strict control.</text>
</comment>
<feature type="compositionally biased region" description="Polar residues" evidence="3">
    <location>
        <begin position="16"/>
        <end position="25"/>
    </location>
</feature>
<dbReference type="AlphaFoldDB" id="A0A1G4K386"/>
<dbReference type="Proteomes" id="UP000191024">
    <property type="component" value="Chromosome F"/>
</dbReference>
<comment type="subcellular location">
    <subcellularLocation>
        <location evidence="2">Nucleus</location>
    </subcellularLocation>
</comment>
<feature type="region of interest" description="Disordered" evidence="3">
    <location>
        <begin position="90"/>
        <end position="164"/>
    </location>
</feature>
<evidence type="ECO:0000313" key="4">
    <source>
        <dbReference type="EMBL" id="SCU98102.1"/>
    </source>
</evidence>
<dbReference type="OrthoDB" id="307488at2759"/>
<dbReference type="GO" id="GO:0008157">
    <property type="term" value="F:protein phosphatase 1 binding"/>
    <property type="evidence" value="ECO:0007669"/>
    <property type="project" value="TreeGrafter"/>
</dbReference>
<evidence type="ECO:0000313" key="5">
    <source>
        <dbReference type="Proteomes" id="UP000191024"/>
    </source>
</evidence>
<feature type="compositionally biased region" description="Basic and acidic residues" evidence="3">
    <location>
        <begin position="58"/>
        <end position="67"/>
    </location>
</feature>
<feature type="compositionally biased region" description="Basic and acidic residues" evidence="3">
    <location>
        <begin position="94"/>
        <end position="104"/>
    </location>
</feature>
<feature type="compositionally biased region" description="Basic and acidic residues" evidence="3">
    <location>
        <begin position="114"/>
        <end position="124"/>
    </location>
</feature>
<comment type="similarity">
    <text evidence="1 2">Belongs to the YPI1 family.</text>
</comment>
<dbReference type="PANTHER" id="PTHR20835:SF0">
    <property type="entry name" value="E3 UBIQUITIN-PROTEIN LIGASE PPP1R11"/>
    <property type="match status" value="1"/>
</dbReference>
<keyword evidence="2" id="KW-0539">Nucleus</keyword>
<feature type="compositionally biased region" description="Basic and acidic residues" evidence="3">
    <location>
        <begin position="154"/>
        <end position="164"/>
    </location>
</feature>
<evidence type="ECO:0000256" key="2">
    <source>
        <dbReference type="RuleBase" id="RU367162"/>
    </source>
</evidence>
<organism evidence="4 5">
    <name type="scientific">Lachancea mirantina</name>
    <dbReference type="NCBI Taxonomy" id="1230905"/>
    <lineage>
        <taxon>Eukaryota</taxon>
        <taxon>Fungi</taxon>
        <taxon>Dikarya</taxon>
        <taxon>Ascomycota</taxon>
        <taxon>Saccharomycotina</taxon>
        <taxon>Saccharomycetes</taxon>
        <taxon>Saccharomycetales</taxon>
        <taxon>Saccharomycetaceae</taxon>
        <taxon>Lachancea</taxon>
    </lineage>
</organism>
<name>A0A1G4K386_9SACH</name>
<dbReference type="Pfam" id="PF07491">
    <property type="entry name" value="PPI_Ypi1"/>
    <property type="match status" value="1"/>
</dbReference>
<feature type="region of interest" description="Disordered" evidence="3">
    <location>
        <begin position="1"/>
        <end position="67"/>
    </location>
</feature>
<protein>
    <recommendedName>
        <fullName evidence="2">Type 1 phosphatases regulator</fullName>
    </recommendedName>
</protein>
<dbReference type="EMBL" id="LT598467">
    <property type="protein sequence ID" value="SCU98102.1"/>
    <property type="molecule type" value="Genomic_DNA"/>
</dbReference>
<gene>
    <name evidence="4" type="ORF">LAMI_0F13036G</name>
</gene>
<evidence type="ECO:0000256" key="3">
    <source>
        <dbReference type="SAM" id="MobiDB-lite"/>
    </source>
</evidence>
<dbReference type="PANTHER" id="PTHR20835">
    <property type="entry name" value="E3 UBIQUITIN-PROTEIN LIGASE PPP1R11-RELATED"/>
    <property type="match status" value="1"/>
</dbReference>
<dbReference type="GO" id="GO:0005634">
    <property type="term" value="C:nucleus"/>
    <property type="evidence" value="ECO:0007669"/>
    <property type="project" value="UniProtKB-SubCell"/>
</dbReference>